<dbReference type="InterPro" id="IPR052413">
    <property type="entry name" value="SUR7_domain"/>
</dbReference>
<comment type="caution">
    <text evidence="2">The sequence shown here is derived from an EMBL/GenBank/DDBJ whole genome shotgun (WGS) entry which is preliminary data.</text>
</comment>
<dbReference type="GO" id="GO:0005886">
    <property type="term" value="C:plasma membrane"/>
    <property type="evidence" value="ECO:0007669"/>
    <property type="project" value="InterPro"/>
</dbReference>
<accession>A0A8H4GT84</accession>
<name>A0A8H4GT84_9EURO</name>
<dbReference type="GO" id="GO:0051285">
    <property type="term" value="C:cell cortex of cell tip"/>
    <property type="evidence" value="ECO:0007669"/>
    <property type="project" value="TreeGrafter"/>
</dbReference>
<proteinExistence type="predicted"/>
<dbReference type="PANTHER" id="PTHR28019:SF3">
    <property type="entry name" value="INTEGRAL MEMBRANE PROTEIN (AFU_ORTHOLOGUE AFUA_6G07470)"/>
    <property type="match status" value="1"/>
</dbReference>
<keyword evidence="3" id="KW-1185">Reference proteome</keyword>
<dbReference type="EMBL" id="JAAAPX010000167">
    <property type="protein sequence ID" value="KAF4227811.1"/>
    <property type="molecule type" value="Genomic_DNA"/>
</dbReference>
<gene>
    <name evidence="2" type="ORF">CNMCM6805_002592</name>
</gene>
<evidence type="ECO:0000313" key="2">
    <source>
        <dbReference type="EMBL" id="KAF4227811.1"/>
    </source>
</evidence>
<reference evidence="2" key="2">
    <citation type="submission" date="2020-04" db="EMBL/GenBank/DDBJ databases">
        <authorList>
            <person name="Santos R.A.C."/>
            <person name="Steenwyk J.L."/>
            <person name="Rivero-Menendez O."/>
            <person name="Mead M.E."/>
            <person name="Silva L.P."/>
            <person name="Bastos R.W."/>
            <person name="Alastruey-Izquierdo A."/>
            <person name="Goldman G.H."/>
            <person name="Rokas A."/>
        </authorList>
    </citation>
    <scope>NUCLEOTIDE SEQUENCE</scope>
    <source>
        <strain evidence="2">CNM-CM6805</strain>
    </source>
</reference>
<keyword evidence="1" id="KW-1133">Transmembrane helix</keyword>
<feature type="transmembrane region" description="Helical" evidence="1">
    <location>
        <begin position="308"/>
        <end position="325"/>
    </location>
</feature>
<dbReference type="InterPro" id="IPR009571">
    <property type="entry name" value="SUR7/Rim9-like_fungi"/>
</dbReference>
<sequence length="331" mass="35289">MAGADQRNVHDDLCISDRDWIPSAILLCAGYEVSVNIYEEGRWGEKWIGMACNFKRSPNGLHTLQTALFAVHNVSELAQAITTDAMPLIPGVTQPLICLAFVGIGCTSTSKPQNELFFMKANLTDFGSIIQKDLGGLFSRRSLIDDPLGSAAESVADISTQAGKIGAVAQDVASSASFNVPQTVGAIVDDAGAVSKNISGSIAKVVSGIPEFYTIGLWGYCKGTSNDTGSIVVNCTTPSSSFWFNFTEVLGLETLETSLVEKIFPSQYEGVMKVYRTASKGIIAFYIMAVIASVLTTVLGLTATLSRWGSSFTSIFAIVGLFVTHSSHFGY</sequence>
<keyword evidence="1" id="KW-0472">Membrane</keyword>
<dbReference type="Proteomes" id="UP000653565">
    <property type="component" value="Unassembled WGS sequence"/>
</dbReference>
<protein>
    <submittedName>
        <fullName evidence="2">Uncharacterized protein</fullName>
    </submittedName>
</protein>
<reference evidence="2" key="1">
    <citation type="journal article" date="2020" name="bioRxiv">
        <title>Genomic and phenotypic heterogeneity of clinical isolates of the human pathogens Aspergillus fumigatus, Aspergillus lentulus and Aspergillus fumigatiaffinis.</title>
        <authorList>
            <person name="dos Santos R.A.C."/>
            <person name="Steenwyk J.L."/>
            <person name="Rivero-Menendez O."/>
            <person name="Mead M.E."/>
            <person name="Silva L.P."/>
            <person name="Bastos R.W."/>
            <person name="Alastruey-Izquierdo A."/>
            <person name="Goldman G.H."/>
            <person name="Rokas A."/>
        </authorList>
    </citation>
    <scope>NUCLEOTIDE SEQUENCE</scope>
    <source>
        <strain evidence="2">CNM-CM6805</strain>
    </source>
</reference>
<evidence type="ECO:0000313" key="3">
    <source>
        <dbReference type="Proteomes" id="UP000653565"/>
    </source>
</evidence>
<dbReference type="GO" id="GO:0031505">
    <property type="term" value="P:fungal-type cell wall organization"/>
    <property type="evidence" value="ECO:0007669"/>
    <property type="project" value="TreeGrafter"/>
</dbReference>
<dbReference type="AlphaFoldDB" id="A0A8H4GT84"/>
<dbReference type="PANTHER" id="PTHR28019">
    <property type="entry name" value="CELL MEMBRANE PROTEIN YLR413W-RELATED"/>
    <property type="match status" value="1"/>
</dbReference>
<evidence type="ECO:0000256" key="1">
    <source>
        <dbReference type="SAM" id="Phobius"/>
    </source>
</evidence>
<organism evidence="2 3">
    <name type="scientific">Aspergillus fumigatiaffinis</name>
    <dbReference type="NCBI Taxonomy" id="340414"/>
    <lineage>
        <taxon>Eukaryota</taxon>
        <taxon>Fungi</taxon>
        <taxon>Dikarya</taxon>
        <taxon>Ascomycota</taxon>
        <taxon>Pezizomycotina</taxon>
        <taxon>Eurotiomycetes</taxon>
        <taxon>Eurotiomycetidae</taxon>
        <taxon>Eurotiales</taxon>
        <taxon>Aspergillaceae</taxon>
        <taxon>Aspergillus</taxon>
        <taxon>Aspergillus subgen. Fumigati</taxon>
    </lineage>
</organism>
<feature type="transmembrane region" description="Helical" evidence="1">
    <location>
        <begin position="282"/>
        <end position="302"/>
    </location>
</feature>
<keyword evidence="1" id="KW-0812">Transmembrane</keyword>
<dbReference type="Pfam" id="PF06687">
    <property type="entry name" value="SUR7"/>
    <property type="match status" value="1"/>
</dbReference>